<protein>
    <submittedName>
        <fullName evidence="2">Uncharacterized protein</fullName>
    </submittedName>
</protein>
<keyword evidence="1" id="KW-0472">Membrane</keyword>
<evidence type="ECO:0000313" key="3">
    <source>
        <dbReference type="Proteomes" id="UP000800035"/>
    </source>
</evidence>
<evidence type="ECO:0000313" key="2">
    <source>
        <dbReference type="EMBL" id="KAF1949005.1"/>
    </source>
</evidence>
<organism evidence="2 3">
    <name type="scientific">Byssothecium circinans</name>
    <dbReference type="NCBI Taxonomy" id="147558"/>
    <lineage>
        <taxon>Eukaryota</taxon>
        <taxon>Fungi</taxon>
        <taxon>Dikarya</taxon>
        <taxon>Ascomycota</taxon>
        <taxon>Pezizomycotina</taxon>
        <taxon>Dothideomycetes</taxon>
        <taxon>Pleosporomycetidae</taxon>
        <taxon>Pleosporales</taxon>
        <taxon>Massarineae</taxon>
        <taxon>Massarinaceae</taxon>
        <taxon>Byssothecium</taxon>
    </lineage>
</organism>
<dbReference type="AlphaFoldDB" id="A0A6A5T7S5"/>
<keyword evidence="1" id="KW-0812">Transmembrane</keyword>
<accession>A0A6A5T7S5</accession>
<keyword evidence="1" id="KW-1133">Transmembrane helix</keyword>
<reference evidence="2" key="1">
    <citation type="journal article" date="2020" name="Stud. Mycol.">
        <title>101 Dothideomycetes genomes: a test case for predicting lifestyles and emergence of pathogens.</title>
        <authorList>
            <person name="Haridas S."/>
            <person name="Albert R."/>
            <person name="Binder M."/>
            <person name="Bloem J."/>
            <person name="Labutti K."/>
            <person name="Salamov A."/>
            <person name="Andreopoulos B."/>
            <person name="Baker S."/>
            <person name="Barry K."/>
            <person name="Bills G."/>
            <person name="Bluhm B."/>
            <person name="Cannon C."/>
            <person name="Castanera R."/>
            <person name="Culley D."/>
            <person name="Daum C."/>
            <person name="Ezra D."/>
            <person name="Gonzalez J."/>
            <person name="Henrissat B."/>
            <person name="Kuo A."/>
            <person name="Liang C."/>
            <person name="Lipzen A."/>
            <person name="Lutzoni F."/>
            <person name="Magnuson J."/>
            <person name="Mondo S."/>
            <person name="Nolan M."/>
            <person name="Ohm R."/>
            <person name="Pangilinan J."/>
            <person name="Park H.-J."/>
            <person name="Ramirez L."/>
            <person name="Alfaro M."/>
            <person name="Sun H."/>
            <person name="Tritt A."/>
            <person name="Yoshinaga Y."/>
            <person name="Zwiers L.-H."/>
            <person name="Turgeon B."/>
            <person name="Goodwin S."/>
            <person name="Spatafora J."/>
            <person name="Crous P."/>
            <person name="Grigoriev I."/>
        </authorList>
    </citation>
    <scope>NUCLEOTIDE SEQUENCE</scope>
    <source>
        <strain evidence="2">CBS 675.92</strain>
    </source>
</reference>
<feature type="transmembrane region" description="Helical" evidence="1">
    <location>
        <begin position="12"/>
        <end position="30"/>
    </location>
</feature>
<proteinExistence type="predicted"/>
<evidence type="ECO:0000256" key="1">
    <source>
        <dbReference type="SAM" id="Phobius"/>
    </source>
</evidence>
<dbReference type="EMBL" id="ML977044">
    <property type="protein sequence ID" value="KAF1949005.1"/>
    <property type="molecule type" value="Genomic_DNA"/>
</dbReference>
<dbReference type="Proteomes" id="UP000800035">
    <property type="component" value="Unassembled WGS sequence"/>
</dbReference>
<keyword evidence="3" id="KW-1185">Reference proteome</keyword>
<gene>
    <name evidence="2" type="ORF">CC80DRAFT_497839</name>
</gene>
<sequence>MDSSTCTSLQIFLVASGIAVVLALIVHWINENFNLRWWRRQGSNLRRIVVRQSMDWVNACLGVNWNLLGLRIRQPKLFRVTLPG</sequence>
<name>A0A6A5T7S5_9PLEO</name>